<dbReference type="InterPro" id="IPR036852">
    <property type="entry name" value="Peptidase_S8/S53_dom_sf"/>
</dbReference>
<evidence type="ECO:0000256" key="1">
    <source>
        <dbReference type="ARBA" id="ARBA00011073"/>
    </source>
</evidence>
<dbReference type="Gene3D" id="3.40.50.200">
    <property type="entry name" value="Peptidase S8/S53 domain"/>
    <property type="match status" value="1"/>
</dbReference>
<keyword evidence="6" id="KW-1185">Reference proteome</keyword>
<comment type="similarity">
    <text evidence="1">Belongs to the peptidase S8 family.</text>
</comment>
<evidence type="ECO:0000313" key="5">
    <source>
        <dbReference type="EnsemblPlants" id="HORVU.MOREX.r3.7HG0728300.1.CDS1"/>
    </source>
</evidence>
<dbReference type="AlphaFoldDB" id="A0A8I6Z7E1"/>
<accession>A0A8I6Z7E1</accession>
<dbReference type="Proteomes" id="UP000011116">
    <property type="component" value="Chromosome 7H"/>
</dbReference>
<dbReference type="Pfam" id="PF00082">
    <property type="entry name" value="Peptidase_S8"/>
    <property type="match status" value="1"/>
</dbReference>
<reference evidence="5" key="3">
    <citation type="submission" date="2022-01" db="UniProtKB">
        <authorList>
            <consortium name="EnsemblPlants"/>
        </authorList>
    </citation>
    <scope>IDENTIFICATION</scope>
    <source>
        <strain evidence="5">subsp. vulgare</strain>
    </source>
</reference>
<dbReference type="GO" id="GO:0004252">
    <property type="term" value="F:serine-type endopeptidase activity"/>
    <property type="evidence" value="ECO:0007669"/>
    <property type="project" value="InterPro"/>
</dbReference>
<evidence type="ECO:0000256" key="3">
    <source>
        <dbReference type="SAM" id="MobiDB-lite"/>
    </source>
</evidence>
<dbReference type="InterPro" id="IPR000209">
    <property type="entry name" value="Peptidase_S8/S53_dom"/>
</dbReference>
<dbReference type="SUPFAM" id="SSF52743">
    <property type="entry name" value="Subtilisin-like"/>
    <property type="match status" value="1"/>
</dbReference>
<feature type="domain" description="Peptidase S8/S53" evidence="4">
    <location>
        <begin position="43"/>
        <end position="189"/>
    </location>
</feature>
<proteinExistence type="inferred from homology"/>
<reference evidence="6" key="1">
    <citation type="journal article" date="2012" name="Nature">
        <title>A physical, genetic and functional sequence assembly of the barley genome.</title>
        <authorList>
            <consortium name="The International Barley Genome Sequencing Consortium"/>
            <person name="Mayer K.F."/>
            <person name="Waugh R."/>
            <person name="Brown J.W."/>
            <person name="Schulman A."/>
            <person name="Langridge P."/>
            <person name="Platzer M."/>
            <person name="Fincher G.B."/>
            <person name="Muehlbauer G.J."/>
            <person name="Sato K."/>
            <person name="Close T.J."/>
            <person name="Wise R.P."/>
            <person name="Stein N."/>
        </authorList>
    </citation>
    <scope>NUCLEOTIDE SEQUENCE [LARGE SCALE GENOMIC DNA]</scope>
    <source>
        <strain evidence="6">cv. Morex</strain>
    </source>
</reference>
<dbReference type="EnsemblPlants" id="HORVU.MOREX.r3.7HG0728300.1">
    <property type="protein sequence ID" value="HORVU.MOREX.r3.7HG0728300.1.CDS1"/>
    <property type="gene ID" value="HORVU.MOREX.r3.7HG0728300"/>
</dbReference>
<evidence type="ECO:0000313" key="6">
    <source>
        <dbReference type="Proteomes" id="UP000011116"/>
    </source>
</evidence>
<protein>
    <recommendedName>
        <fullName evidence="4">Peptidase S8/S53 domain-containing protein</fullName>
    </recommendedName>
</protein>
<organism evidence="5 6">
    <name type="scientific">Hordeum vulgare subsp. vulgare</name>
    <name type="common">Domesticated barley</name>
    <dbReference type="NCBI Taxonomy" id="112509"/>
    <lineage>
        <taxon>Eukaryota</taxon>
        <taxon>Viridiplantae</taxon>
        <taxon>Streptophyta</taxon>
        <taxon>Embryophyta</taxon>
        <taxon>Tracheophyta</taxon>
        <taxon>Spermatophyta</taxon>
        <taxon>Magnoliopsida</taxon>
        <taxon>Liliopsida</taxon>
        <taxon>Poales</taxon>
        <taxon>Poaceae</taxon>
        <taxon>BOP clade</taxon>
        <taxon>Pooideae</taxon>
        <taxon>Triticodae</taxon>
        <taxon>Triticeae</taxon>
        <taxon>Hordeinae</taxon>
        <taxon>Hordeum</taxon>
    </lineage>
</organism>
<dbReference type="Gramene" id="HORVU.MOREX.r3.7HG0728300.1">
    <property type="protein sequence ID" value="HORVU.MOREX.r3.7HG0728300.1.CDS1"/>
    <property type="gene ID" value="HORVU.MOREX.r3.7HG0728300"/>
</dbReference>
<dbReference type="GO" id="GO:0006508">
    <property type="term" value="P:proteolysis"/>
    <property type="evidence" value="ECO:0007669"/>
    <property type="project" value="InterPro"/>
</dbReference>
<feature type="region of interest" description="Disordered" evidence="3">
    <location>
        <begin position="1"/>
        <end position="20"/>
    </location>
</feature>
<dbReference type="PANTHER" id="PTHR10795">
    <property type="entry name" value="PROPROTEIN CONVERTASE SUBTILISIN/KEXIN"/>
    <property type="match status" value="1"/>
</dbReference>
<reference evidence="5" key="2">
    <citation type="submission" date="2020-10" db="EMBL/GenBank/DDBJ databases">
        <authorList>
            <person name="Scholz U."/>
            <person name="Mascher M."/>
            <person name="Fiebig A."/>
        </authorList>
    </citation>
    <scope>NUCLEOTIDE SEQUENCE [LARGE SCALE GENOMIC DNA]</scope>
    <source>
        <strain evidence="5">cv. Morex</strain>
    </source>
</reference>
<dbReference type="SMR" id="A0A8I6Z7E1"/>
<dbReference type="InterPro" id="IPR045051">
    <property type="entry name" value="SBT"/>
</dbReference>
<keyword evidence="2" id="KW-0732">Signal</keyword>
<evidence type="ECO:0000259" key="4">
    <source>
        <dbReference type="Pfam" id="PF00082"/>
    </source>
</evidence>
<name>A0A8I6Z7E1_HORVV</name>
<evidence type="ECO:0000256" key="2">
    <source>
        <dbReference type="ARBA" id="ARBA00022729"/>
    </source>
</evidence>
<sequence length="223" mass="23111">MHARLVPQTPTDVSHPHTTHTPDFLRLSSAAGLLPAASGAVSDVVVRVLDTGIYPLNRGSFKPAGDGLGPPPSSFSGGCVSAAAFNASAYCNSKLIGAKFFYKGYDAGLGHPINETLESKSPLDTEGYGTHTASTAAGSPVDGAGIYNYAHGRALGMAPTVRIAAYKICWKSGCYDSDILATFDEIPDGVMAHRHGSPPPPLRPPSCSGELPLSPTPILSHIT</sequence>
<feature type="region of interest" description="Disordered" evidence="3">
    <location>
        <begin position="191"/>
        <end position="223"/>
    </location>
</feature>